<protein>
    <recommendedName>
        <fullName evidence="2">Phage portal protein</fullName>
    </recommendedName>
</protein>
<dbReference type="Pfam" id="PF05133">
    <property type="entry name" value="SPP1_portal"/>
    <property type="match status" value="1"/>
</dbReference>
<comment type="caution">
    <text evidence="1">The sequence shown here is derived from an EMBL/GenBank/DDBJ whole genome shotgun (WGS) entry which is preliminary data.</text>
</comment>
<evidence type="ECO:0008006" key="2">
    <source>
        <dbReference type="Google" id="ProtNLM"/>
    </source>
</evidence>
<feature type="non-terminal residue" evidence="1">
    <location>
        <position position="1"/>
    </location>
</feature>
<accession>X0VFJ0</accession>
<name>X0VFJ0_9ZZZZ</name>
<sequence length="250" mass="27513">GPDSWQRYEDRELVAGGSNPLRRLPVAHVQNLSLPGSYEGLSDVEPLLPLQDELNTRLSDRATRVTYQSFKMYLAKGIDDFLERPVGPGQMWSTANPSASVQEFGHDAGSPSEDAHIDQIRQAMDKISGVTPLAAGLVRGHVGNLTSATALKVLLSGLLSRTERKRITYGRGVAEIVETALALLDRAGVLRTEAEDRRVEIHWPSPLPEDEAQRLTNARTKRDLGVPAERVLTELGYDRDTLATSQRENP</sequence>
<gene>
    <name evidence="1" type="ORF">S01H1_42844</name>
</gene>
<organism evidence="1">
    <name type="scientific">marine sediment metagenome</name>
    <dbReference type="NCBI Taxonomy" id="412755"/>
    <lineage>
        <taxon>unclassified sequences</taxon>
        <taxon>metagenomes</taxon>
        <taxon>ecological metagenomes</taxon>
    </lineage>
</organism>
<dbReference type="EMBL" id="BARS01027263">
    <property type="protein sequence ID" value="GAG09977.1"/>
    <property type="molecule type" value="Genomic_DNA"/>
</dbReference>
<proteinExistence type="predicted"/>
<reference evidence="1" key="1">
    <citation type="journal article" date="2014" name="Front. Microbiol.">
        <title>High frequency of phylogenetically diverse reductive dehalogenase-homologous genes in deep subseafloor sedimentary metagenomes.</title>
        <authorList>
            <person name="Kawai M."/>
            <person name="Futagami T."/>
            <person name="Toyoda A."/>
            <person name="Takaki Y."/>
            <person name="Nishi S."/>
            <person name="Hori S."/>
            <person name="Arai W."/>
            <person name="Tsubouchi T."/>
            <person name="Morono Y."/>
            <person name="Uchiyama I."/>
            <person name="Ito T."/>
            <person name="Fujiyama A."/>
            <person name="Inagaki F."/>
            <person name="Takami H."/>
        </authorList>
    </citation>
    <scope>NUCLEOTIDE SEQUENCE</scope>
    <source>
        <strain evidence="1">Expedition CK06-06</strain>
    </source>
</reference>
<dbReference type="InterPro" id="IPR021145">
    <property type="entry name" value="Portal_protein_SPP1_Gp6-like"/>
</dbReference>
<evidence type="ECO:0000313" key="1">
    <source>
        <dbReference type="EMBL" id="GAG09977.1"/>
    </source>
</evidence>
<dbReference type="AlphaFoldDB" id="X0VFJ0"/>